<dbReference type="GO" id="GO:0006508">
    <property type="term" value="P:proteolysis"/>
    <property type="evidence" value="ECO:0007669"/>
    <property type="project" value="InterPro"/>
</dbReference>
<comment type="similarity">
    <text evidence="1 3">Belongs to the peptidase S33 family.</text>
</comment>
<evidence type="ECO:0000313" key="7">
    <source>
        <dbReference type="Proteomes" id="UP000019666"/>
    </source>
</evidence>
<dbReference type="NCBIfam" id="TIGR01250">
    <property type="entry name" value="pro_imino_pep_2"/>
    <property type="match status" value="1"/>
</dbReference>
<feature type="active site" evidence="4">
    <location>
        <position position="258"/>
    </location>
</feature>
<dbReference type="STRING" id="442562.Rumeso_04780"/>
<dbReference type="Proteomes" id="UP000019666">
    <property type="component" value="Unassembled WGS sequence"/>
</dbReference>
<evidence type="ECO:0000256" key="2">
    <source>
        <dbReference type="ARBA" id="ARBA00022801"/>
    </source>
</evidence>
<sequence>MFKQEQQGERWMSVREGRAPFGAHETWYRVTGDLGSGRTPLVVLHGGPGCTHDYVLSFADLAETGRAVIHYDQIGNGRSTHLRGAGPEVWTVDLFLSELDNLLRHLGVQDRYAVLGQSWGGMLAAEHAVRRPGGLRSLVIADSPASMVTWVAEANRLREMLPPEVQATLLRHERAGTTDDPEYTKAVEVFNGRHVCRVVPNPPEVQRTFDAIAEDPTVYHTMNGPSEFHVIGTLKTWTIEDRLDRIAVPTLLISGRHDEATDACVRPYADRIPDVRWTIFEESSHMPHVEEKDACLAAVAAFLDEVDGDGATTTRTTEGIHQ</sequence>
<dbReference type="InterPro" id="IPR002410">
    <property type="entry name" value="Peptidase_S33"/>
</dbReference>
<dbReference type="InterPro" id="IPR050228">
    <property type="entry name" value="Carboxylesterase_BioH"/>
</dbReference>
<feature type="active site" description="Nucleophile" evidence="4">
    <location>
        <position position="118"/>
    </location>
</feature>
<evidence type="ECO:0000256" key="1">
    <source>
        <dbReference type="ARBA" id="ARBA00010088"/>
    </source>
</evidence>
<dbReference type="HOGENOM" id="CLU_020336_15_1_5"/>
<dbReference type="AlphaFoldDB" id="A0A017HGH2"/>
<keyword evidence="2 3" id="KW-0378">Hydrolase</keyword>
<evidence type="ECO:0000256" key="4">
    <source>
        <dbReference type="PIRSR" id="PIRSR005539-1"/>
    </source>
</evidence>
<evidence type="ECO:0000313" key="6">
    <source>
        <dbReference type="EMBL" id="EYD72904.1"/>
    </source>
</evidence>
<dbReference type="InterPro" id="IPR000073">
    <property type="entry name" value="AB_hydrolase_1"/>
</dbReference>
<proteinExistence type="inferred from homology"/>
<name>A0A017HGH2_9RHOB</name>
<keyword evidence="6" id="KW-0645">Protease</keyword>
<dbReference type="PATRIC" id="fig|442562.3.peg.4705"/>
<organism evidence="6 7">
    <name type="scientific">Rubellimicrobium mesophilum DSM 19309</name>
    <dbReference type="NCBI Taxonomy" id="442562"/>
    <lineage>
        <taxon>Bacteria</taxon>
        <taxon>Pseudomonadati</taxon>
        <taxon>Pseudomonadota</taxon>
        <taxon>Alphaproteobacteria</taxon>
        <taxon>Rhodobacterales</taxon>
        <taxon>Roseobacteraceae</taxon>
        <taxon>Rubellimicrobium</taxon>
    </lineage>
</organism>
<dbReference type="EC" id="3.4.11.5" evidence="6"/>
<evidence type="ECO:0000256" key="3">
    <source>
        <dbReference type="PIRNR" id="PIRNR005539"/>
    </source>
</evidence>
<gene>
    <name evidence="6" type="ORF">Rumeso_04780</name>
</gene>
<feature type="active site" description="Proton donor" evidence="4">
    <location>
        <position position="285"/>
    </location>
</feature>
<dbReference type="PANTHER" id="PTHR43194:SF2">
    <property type="entry name" value="PEROXISOMAL MEMBRANE PROTEIN LPX1"/>
    <property type="match status" value="1"/>
</dbReference>
<keyword evidence="6" id="KW-0031">Aminopeptidase</keyword>
<reference evidence="6 7" key="1">
    <citation type="submission" date="2013-02" db="EMBL/GenBank/DDBJ databases">
        <authorList>
            <person name="Fiebig A."/>
            <person name="Goeker M."/>
            <person name="Klenk H.-P.P."/>
        </authorList>
    </citation>
    <scope>NUCLEOTIDE SEQUENCE [LARGE SCALE GENOMIC DNA]</scope>
    <source>
        <strain evidence="6 7">DSM 19309</strain>
    </source>
</reference>
<dbReference type="InterPro" id="IPR029058">
    <property type="entry name" value="AB_hydrolase_fold"/>
</dbReference>
<dbReference type="Pfam" id="PF00561">
    <property type="entry name" value="Abhydrolase_1"/>
    <property type="match status" value="1"/>
</dbReference>
<keyword evidence="7" id="KW-1185">Reference proteome</keyword>
<feature type="domain" description="AB hydrolase-1" evidence="5">
    <location>
        <begin position="40"/>
        <end position="291"/>
    </location>
</feature>
<dbReference type="PIRSF" id="PIRSF005539">
    <property type="entry name" value="Pept_S33_TRI_F1"/>
    <property type="match status" value="1"/>
</dbReference>
<dbReference type="PRINTS" id="PR00793">
    <property type="entry name" value="PROAMNOPTASE"/>
</dbReference>
<protein>
    <submittedName>
        <fullName evidence="6">Proline iminopeptidase</fullName>
        <ecNumber evidence="6">3.4.11.5</ecNumber>
    </submittedName>
</protein>
<dbReference type="Gene3D" id="3.40.50.1820">
    <property type="entry name" value="alpha/beta hydrolase"/>
    <property type="match status" value="1"/>
</dbReference>
<dbReference type="GO" id="GO:0004177">
    <property type="term" value="F:aminopeptidase activity"/>
    <property type="evidence" value="ECO:0007669"/>
    <property type="project" value="UniProtKB-KW"/>
</dbReference>
<comment type="caution">
    <text evidence="6">The sequence shown here is derived from an EMBL/GenBank/DDBJ whole genome shotgun (WGS) entry which is preliminary data.</text>
</comment>
<dbReference type="EMBL" id="AOSK01000132">
    <property type="protein sequence ID" value="EYD72904.1"/>
    <property type="molecule type" value="Genomic_DNA"/>
</dbReference>
<accession>A0A017HGH2</accession>
<evidence type="ECO:0000259" key="5">
    <source>
        <dbReference type="Pfam" id="PF00561"/>
    </source>
</evidence>
<dbReference type="InterPro" id="IPR005945">
    <property type="entry name" value="Pro_imino_pep"/>
</dbReference>
<dbReference type="PANTHER" id="PTHR43194">
    <property type="entry name" value="HYDROLASE ALPHA/BETA FOLD FAMILY"/>
    <property type="match status" value="1"/>
</dbReference>
<dbReference type="SUPFAM" id="SSF53474">
    <property type="entry name" value="alpha/beta-Hydrolases"/>
    <property type="match status" value="1"/>
</dbReference>